<feature type="chain" id="PRO_5045838762" description="Lipoprotein" evidence="2">
    <location>
        <begin position="32"/>
        <end position="291"/>
    </location>
</feature>
<evidence type="ECO:0000313" key="3">
    <source>
        <dbReference type="EMBL" id="MCM2388240.1"/>
    </source>
</evidence>
<evidence type="ECO:0008006" key="5">
    <source>
        <dbReference type="Google" id="ProtNLM"/>
    </source>
</evidence>
<comment type="caution">
    <text evidence="3">The sequence shown here is derived from an EMBL/GenBank/DDBJ whole genome shotgun (WGS) entry which is preliminary data.</text>
</comment>
<gene>
    <name evidence="3" type="ORF">NBG84_07975</name>
</gene>
<feature type="signal peptide" evidence="2">
    <location>
        <begin position="1"/>
        <end position="31"/>
    </location>
</feature>
<protein>
    <recommendedName>
        <fullName evidence="5">Lipoprotein</fullName>
    </recommendedName>
</protein>
<proteinExistence type="predicted"/>
<accession>A0ABT0UKV7</accession>
<dbReference type="EMBL" id="JAMQAW010000007">
    <property type="protein sequence ID" value="MCM2388240.1"/>
    <property type="molecule type" value="Genomic_DNA"/>
</dbReference>
<dbReference type="Proteomes" id="UP001431429">
    <property type="component" value="Unassembled WGS sequence"/>
</dbReference>
<dbReference type="PROSITE" id="PS51257">
    <property type="entry name" value="PROKAR_LIPOPROTEIN"/>
    <property type="match status" value="1"/>
</dbReference>
<dbReference type="RefSeq" id="WP_250918585.1">
    <property type="nucleotide sequence ID" value="NZ_JAMQAW010000007.1"/>
</dbReference>
<reference evidence="3" key="1">
    <citation type="submission" date="2022-06" db="EMBL/GenBank/DDBJ databases">
        <title>Genome public.</title>
        <authorList>
            <person name="Sun Q."/>
        </authorList>
    </citation>
    <scope>NUCLEOTIDE SEQUENCE</scope>
    <source>
        <strain evidence="3">CWNU-1</strain>
    </source>
</reference>
<feature type="region of interest" description="Disordered" evidence="1">
    <location>
        <begin position="88"/>
        <end position="107"/>
    </location>
</feature>
<evidence type="ECO:0000256" key="2">
    <source>
        <dbReference type="SAM" id="SignalP"/>
    </source>
</evidence>
<keyword evidence="2" id="KW-0732">Signal</keyword>
<organism evidence="3 4">
    <name type="scientific">Streptomyces albipurpureus</name>
    <dbReference type="NCBI Taxonomy" id="2897419"/>
    <lineage>
        <taxon>Bacteria</taxon>
        <taxon>Bacillati</taxon>
        <taxon>Actinomycetota</taxon>
        <taxon>Actinomycetes</taxon>
        <taxon>Kitasatosporales</taxon>
        <taxon>Streptomycetaceae</taxon>
        <taxon>Streptomyces</taxon>
    </lineage>
</organism>
<evidence type="ECO:0000256" key="1">
    <source>
        <dbReference type="SAM" id="MobiDB-lite"/>
    </source>
</evidence>
<sequence>MRSTNLSPRNGRVVAAVVFALLTALALTACAGARTVVVGAKTAVGVARIISQQGSAPVIRQSPRFKVTPVASPRTAAELARLLGAKPKNAKPRIPASPAASGGEPIPAPNDSLWKFVIKREVKGRTEAEVYQVDGGKKLFVYTNGRTSQSLEPGRNLIVIEALTDSTVVALMDSDTEPVRRTGTFFISLALKNGREFDFDHGKRSGKSKKGDLRVGFATSAVNGARIAEMGKRPSLADCLTVKPGDWVEDIPAYTVPWGHYCLLTSEGRFGTVNFQLGNNTYTVWQTAPEK</sequence>
<evidence type="ECO:0000313" key="4">
    <source>
        <dbReference type="Proteomes" id="UP001431429"/>
    </source>
</evidence>
<name>A0ABT0UKV7_9ACTN</name>
<keyword evidence="4" id="KW-1185">Reference proteome</keyword>